<keyword evidence="4" id="KW-0479">Metal-binding</keyword>
<reference evidence="17 18" key="1">
    <citation type="submission" date="2024-02" db="EMBL/GenBank/DDBJ databases">
        <title>De novo assembly and annotation of 12 fungi associated with fruit tree decline syndrome in Ontario, Canada.</title>
        <authorList>
            <person name="Sulman M."/>
            <person name="Ellouze W."/>
            <person name="Ilyukhin E."/>
        </authorList>
    </citation>
    <scope>NUCLEOTIDE SEQUENCE [LARGE SCALE GENOMIC DNA]</scope>
    <source>
        <strain evidence="17 18">M42-189</strain>
    </source>
</reference>
<comment type="cofactor">
    <cofactor evidence="1">
        <name>Cu(2+)</name>
        <dbReference type="ChEBI" id="CHEBI:29036"/>
    </cofactor>
</comment>
<keyword evidence="10" id="KW-1015">Disulfide bond</keyword>
<evidence type="ECO:0000313" key="18">
    <source>
        <dbReference type="Proteomes" id="UP001521785"/>
    </source>
</evidence>
<protein>
    <recommendedName>
        <fullName evidence="15">lytic cellulose monooxygenase (C4-dehydrogenating)</fullName>
        <ecNumber evidence="15">1.14.99.56</ecNumber>
    </recommendedName>
</protein>
<accession>A0ABR3RIL9</accession>
<organism evidence="17 18">
    <name type="scientific">Paraconiothyrium brasiliense</name>
    <dbReference type="NCBI Taxonomy" id="300254"/>
    <lineage>
        <taxon>Eukaryota</taxon>
        <taxon>Fungi</taxon>
        <taxon>Dikarya</taxon>
        <taxon>Ascomycota</taxon>
        <taxon>Pezizomycotina</taxon>
        <taxon>Dothideomycetes</taxon>
        <taxon>Pleosporomycetidae</taxon>
        <taxon>Pleosporales</taxon>
        <taxon>Massarineae</taxon>
        <taxon>Didymosphaeriaceae</taxon>
        <taxon>Paraconiothyrium</taxon>
    </lineage>
</organism>
<keyword evidence="8" id="KW-0186">Copper</keyword>
<dbReference type="Pfam" id="PF03443">
    <property type="entry name" value="AA9"/>
    <property type="match status" value="1"/>
</dbReference>
<feature type="domain" description="Auxiliary Activity family 9 catalytic" evidence="16">
    <location>
        <begin position="8"/>
        <end position="225"/>
    </location>
</feature>
<name>A0ABR3RIL9_9PLEO</name>
<evidence type="ECO:0000256" key="1">
    <source>
        <dbReference type="ARBA" id="ARBA00001973"/>
    </source>
</evidence>
<keyword evidence="3" id="KW-0964">Secreted</keyword>
<evidence type="ECO:0000256" key="12">
    <source>
        <dbReference type="ARBA" id="ARBA00023326"/>
    </source>
</evidence>
<evidence type="ECO:0000256" key="7">
    <source>
        <dbReference type="ARBA" id="ARBA00023002"/>
    </source>
</evidence>
<dbReference type="PANTHER" id="PTHR33353">
    <property type="entry name" value="PUTATIVE (AFU_ORTHOLOGUE AFUA_1G12560)-RELATED"/>
    <property type="match status" value="1"/>
</dbReference>
<evidence type="ECO:0000256" key="11">
    <source>
        <dbReference type="ARBA" id="ARBA00023277"/>
    </source>
</evidence>
<evidence type="ECO:0000256" key="5">
    <source>
        <dbReference type="ARBA" id="ARBA00022729"/>
    </source>
</evidence>
<comment type="subcellular location">
    <subcellularLocation>
        <location evidence="2">Secreted</location>
    </subcellularLocation>
</comment>
<evidence type="ECO:0000256" key="13">
    <source>
        <dbReference type="ARBA" id="ARBA00044502"/>
    </source>
</evidence>
<dbReference type="InterPro" id="IPR049892">
    <property type="entry name" value="AA9"/>
</dbReference>
<evidence type="ECO:0000256" key="8">
    <source>
        <dbReference type="ARBA" id="ARBA00023008"/>
    </source>
</evidence>
<keyword evidence="18" id="KW-1185">Reference proteome</keyword>
<keyword evidence="12" id="KW-0624">Polysaccharide degradation</keyword>
<keyword evidence="6" id="KW-0136">Cellulose degradation</keyword>
<sequence>MLICADRFSKLVINGTPEAQEWTAVRQTKNYQDNHGVTSVSSADMRCYQNKAGTTTASVAAGDTLGFVANAMVSHFGPVQFYLAKVPDSANINTWEAAGNVWFKVASISAVQGSGPLTSDEKTWPAYSTSYRFQVLGYIHVTNNSRTEKTVVDFQIPKNVPSGKYLVRVESIALHQAQAVGGAQMYLSCAQVEITNGGSGSPGPLVAFPGAYSANDPGLLWSYYPVATSYKAPGPAVWTG</sequence>
<evidence type="ECO:0000256" key="6">
    <source>
        <dbReference type="ARBA" id="ARBA00023001"/>
    </source>
</evidence>
<evidence type="ECO:0000313" key="17">
    <source>
        <dbReference type="EMBL" id="KAL1604128.1"/>
    </source>
</evidence>
<evidence type="ECO:0000256" key="4">
    <source>
        <dbReference type="ARBA" id="ARBA00022723"/>
    </source>
</evidence>
<dbReference type="CDD" id="cd21175">
    <property type="entry name" value="LPMO_AA9"/>
    <property type="match status" value="1"/>
</dbReference>
<dbReference type="EC" id="1.14.99.56" evidence="15"/>
<keyword evidence="9" id="KW-0503">Monooxygenase</keyword>
<dbReference type="Gene3D" id="2.70.50.70">
    <property type="match status" value="1"/>
</dbReference>
<evidence type="ECO:0000256" key="2">
    <source>
        <dbReference type="ARBA" id="ARBA00004613"/>
    </source>
</evidence>
<keyword evidence="11" id="KW-0119">Carbohydrate metabolism</keyword>
<evidence type="ECO:0000259" key="16">
    <source>
        <dbReference type="Pfam" id="PF03443"/>
    </source>
</evidence>
<evidence type="ECO:0000256" key="3">
    <source>
        <dbReference type="ARBA" id="ARBA00022525"/>
    </source>
</evidence>
<keyword evidence="7" id="KW-0560">Oxidoreductase</keyword>
<comment type="similarity">
    <text evidence="13">Belongs to the polysaccharide monooxygenase AA9 family.</text>
</comment>
<evidence type="ECO:0000256" key="14">
    <source>
        <dbReference type="ARBA" id="ARBA00045077"/>
    </source>
</evidence>
<evidence type="ECO:0000256" key="9">
    <source>
        <dbReference type="ARBA" id="ARBA00023033"/>
    </source>
</evidence>
<comment type="catalytic activity">
    <reaction evidence="14">
        <text>[(1-&gt;4)-beta-D-glucosyl]n+m + reduced acceptor + O2 = 4-dehydro-beta-D-glucosyl-[(1-&gt;4)-beta-D-glucosyl]n-1 + [(1-&gt;4)-beta-D-glucosyl]m + acceptor + H2O.</text>
        <dbReference type="EC" id="1.14.99.56"/>
    </reaction>
</comment>
<dbReference type="Proteomes" id="UP001521785">
    <property type="component" value="Unassembled WGS sequence"/>
</dbReference>
<comment type="caution">
    <text evidence="17">The sequence shown here is derived from an EMBL/GenBank/DDBJ whole genome shotgun (WGS) entry which is preliminary data.</text>
</comment>
<dbReference type="EMBL" id="JAKJXO020000006">
    <property type="protein sequence ID" value="KAL1604128.1"/>
    <property type="molecule type" value="Genomic_DNA"/>
</dbReference>
<dbReference type="PANTHER" id="PTHR33353:SF10">
    <property type="entry name" value="ENDO-BETA-1,4-GLUCANASE D"/>
    <property type="match status" value="1"/>
</dbReference>
<gene>
    <name evidence="17" type="ORF">SLS60_005721</name>
</gene>
<evidence type="ECO:0000256" key="10">
    <source>
        <dbReference type="ARBA" id="ARBA00023157"/>
    </source>
</evidence>
<proteinExistence type="inferred from homology"/>
<keyword evidence="5" id="KW-0732">Signal</keyword>
<evidence type="ECO:0000256" key="15">
    <source>
        <dbReference type="ARBA" id="ARBA00047174"/>
    </source>
</evidence>
<dbReference type="InterPro" id="IPR005103">
    <property type="entry name" value="AA9_LPMO"/>
</dbReference>